<keyword evidence="4" id="KW-0233">DNA recombination</keyword>
<keyword evidence="2" id="KW-0229">DNA integration</keyword>
<evidence type="ECO:0000313" key="7">
    <source>
        <dbReference type="Proteomes" id="UP000379480"/>
    </source>
</evidence>
<dbReference type="SUPFAM" id="SSF56349">
    <property type="entry name" value="DNA breaking-rejoining enzymes"/>
    <property type="match status" value="1"/>
</dbReference>
<dbReference type="InterPro" id="IPR013762">
    <property type="entry name" value="Integrase-like_cat_sf"/>
</dbReference>
<dbReference type="InterPro" id="IPR002104">
    <property type="entry name" value="Integrase_catalytic"/>
</dbReference>
<dbReference type="GO" id="GO:0003677">
    <property type="term" value="F:DNA binding"/>
    <property type="evidence" value="ECO:0007669"/>
    <property type="project" value="UniProtKB-KW"/>
</dbReference>
<protein>
    <recommendedName>
        <fullName evidence="5">Tyr recombinase domain-containing protein</fullName>
    </recommendedName>
</protein>
<dbReference type="Gene3D" id="1.10.150.130">
    <property type="match status" value="1"/>
</dbReference>
<proteinExistence type="inferred from homology"/>
<dbReference type="Proteomes" id="UP000379480">
    <property type="component" value="Unassembled WGS sequence"/>
</dbReference>
<name>A0A5E7E642_PSEFL</name>
<dbReference type="GO" id="GO:0006310">
    <property type="term" value="P:DNA recombination"/>
    <property type="evidence" value="ECO:0007669"/>
    <property type="project" value="UniProtKB-KW"/>
</dbReference>
<dbReference type="EMBL" id="CABVHY010000023">
    <property type="protein sequence ID" value="VVO22171.1"/>
    <property type="molecule type" value="Genomic_DNA"/>
</dbReference>
<comment type="similarity">
    <text evidence="1">Belongs to the 'phage' integrase family.</text>
</comment>
<evidence type="ECO:0000256" key="2">
    <source>
        <dbReference type="ARBA" id="ARBA00022908"/>
    </source>
</evidence>
<dbReference type="GO" id="GO:0015074">
    <property type="term" value="P:DNA integration"/>
    <property type="evidence" value="ECO:0007669"/>
    <property type="project" value="UniProtKB-KW"/>
</dbReference>
<dbReference type="RefSeq" id="WP_150805625.1">
    <property type="nucleotide sequence ID" value="NZ_CABVHY010000023.1"/>
</dbReference>
<evidence type="ECO:0000313" key="6">
    <source>
        <dbReference type="EMBL" id="VVO22171.1"/>
    </source>
</evidence>
<dbReference type="CDD" id="cd00801">
    <property type="entry name" value="INT_P4_C"/>
    <property type="match status" value="1"/>
</dbReference>
<gene>
    <name evidence="6" type="ORF">PS723_04299</name>
</gene>
<sequence length="428" mass="47535">MTLAVAFSDAELRRRADDPSAVLMRDPRYPGLYFRFTEARPRGTWSLVVRKKWNKIGAYPDLSAKAVLAALPDLRMRLGTDPESGATVSPWATLGELLQWYTDRMSRDRHLSAKRKGTAKSAIACHLIPRIGGLGFADVNRSTLDTKLMWPLQETLSLEFVRLIFALLVLAFRQAHTLGMIPANPMAGIKFSDFSKTKIKAKAARLRGVQVEGLLEQLAEAFERRPAHGMLALMMLCHGTRVGETRMAQWSHISLADRAWHLPAAHTKTRVEHTLPLTDQVCALLARYRDRQATGGYAGQYLFPARNSKGMTEGQASGIFKELGQGEWTSHDLRKLARTGWADLGIDFLIGEMLINHAMGHNVQAYIHTTVEERKRSALELWHAHLDAKGFAVIHGLEGVENKESSICLQPTADVALSATPNTTIGEV</sequence>
<dbReference type="PROSITE" id="PS51898">
    <property type="entry name" value="TYR_RECOMBINASE"/>
    <property type="match status" value="1"/>
</dbReference>
<evidence type="ECO:0000256" key="1">
    <source>
        <dbReference type="ARBA" id="ARBA00008857"/>
    </source>
</evidence>
<reference evidence="6 7" key="1">
    <citation type="submission" date="2019-09" db="EMBL/GenBank/DDBJ databases">
        <authorList>
            <person name="Chandra G."/>
            <person name="Truman W A."/>
        </authorList>
    </citation>
    <scope>NUCLEOTIDE SEQUENCE [LARGE SCALE GENOMIC DNA]</scope>
    <source>
        <strain evidence="6">PS723</strain>
    </source>
</reference>
<keyword evidence="3" id="KW-0238">DNA-binding</keyword>
<evidence type="ECO:0000259" key="5">
    <source>
        <dbReference type="PROSITE" id="PS51898"/>
    </source>
</evidence>
<dbReference type="InterPro" id="IPR050808">
    <property type="entry name" value="Phage_Integrase"/>
</dbReference>
<organism evidence="6 7">
    <name type="scientific">Pseudomonas fluorescens</name>
    <dbReference type="NCBI Taxonomy" id="294"/>
    <lineage>
        <taxon>Bacteria</taxon>
        <taxon>Pseudomonadati</taxon>
        <taxon>Pseudomonadota</taxon>
        <taxon>Gammaproteobacteria</taxon>
        <taxon>Pseudomonadales</taxon>
        <taxon>Pseudomonadaceae</taxon>
        <taxon>Pseudomonas</taxon>
    </lineage>
</organism>
<dbReference type="OrthoDB" id="9795573at2"/>
<dbReference type="Gene3D" id="1.10.443.10">
    <property type="entry name" value="Intergrase catalytic core"/>
    <property type="match status" value="1"/>
</dbReference>
<dbReference type="InterPro" id="IPR010998">
    <property type="entry name" value="Integrase_recombinase_N"/>
</dbReference>
<dbReference type="PANTHER" id="PTHR30629">
    <property type="entry name" value="PROPHAGE INTEGRASE"/>
    <property type="match status" value="1"/>
</dbReference>
<dbReference type="PANTHER" id="PTHR30629:SF6">
    <property type="entry name" value="PROPHAGE INTEGRASE INTA-RELATED"/>
    <property type="match status" value="1"/>
</dbReference>
<dbReference type="Pfam" id="PF00589">
    <property type="entry name" value="Phage_integrase"/>
    <property type="match status" value="1"/>
</dbReference>
<evidence type="ECO:0000256" key="3">
    <source>
        <dbReference type="ARBA" id="ARBA00023125"/>
    </source>
</evidence>
<accession>A0A5E7E642</accession>
<dbReference type="InterPro" id="IPR011010">
    <property type="entry name" value="DNA_brk_join_enz"/>
</dbReference>
<dbReference type="AlphaFoldDB" id="A0A5E7E642"/>
<evidence type="ECO:0000256" key="4">
    <source>
        <dbReference type="ARBA" id="ARBA00023172"/>
    </source>
</evidence>
<feature type="domain" description="Tyr recombinase" evidence="5">
    <location>
        <begin position="201"/>
        <end position="380"/>
    </location>
</feature>